<accession>A0A0F8W116</accession>
<reference evidence="1" key="1">
    <citation type="journal article" date="2015" name="Nature">
        <title>Complex archaea that bridge the gap between prokaryotes and eukaryotes.</title>
        <authorList>
            <person name="Spang A."/>
            <person name="Saw J.H."/>
            <person name="Jorgensen S.L."/>
            <person name="Zaremba-Niedzwiedzka K."/>
            <person name="Martijn J."/>
            <person name="Lind A.E."/>
            <person name="van Eijk R."/>
            <person name="Schleper C."/>
            <person name="Guy L."/>
            <person name="Ettema T.J."/>
        </authorList>
    </citation>
    <scope>NUCLEOTIDE SEQUENCE</scope>
</reference>
<comment type="caution">
    <text evidence="1">The sequence shown here is derived from an EMBL/GenBank/DDBJ whole genome shotgun (WGS) entry which is preliminary data.</text>
</comment>
<evidence type="ECO:0000313" key="1">
    <source>
        <dbReference type="EMBL" id="KKK50352.1"/>
    </source>
</evidence>
<protein>
    <submittedName>
        <fullName evidence="1">Uncharacterized protein</fullName>
    </submittedName>
</protein>
<sequence length="115" mass="13083">KISTKKTALQLYYDLVGLQWKGEGYGLSYYPKMKQTEQCGAFMTIYDHPENCSRIKMPKGALGQLDTLNQYAEVITDDVFSAHASIALRKQCTLMANLPYQMEFFGRGSLKRISQ</sequence>
<dbReference type="AlphaFoldDB" id="A0A0F8W116"/>
<proteinExistence type="predicted"/>
<name>A0A0F8W116_9ZZZZ</name>
<dbReference type="EMBL" id="LAZR01068067">
    <property type="protein sequence ID" value="KKK50352.1"/>
    <property type="molecule type" value="Genomic_DNA"/>
</dbReference>
<organism evidence="1">
    <name type="scientific">marine sediment metagenome</name>
    <dbReference type="NCBI Taxonomy" id="412755"/>
    <lineage>
        <taxon>unclassified sequences</taxon>
        <taxon>metagenomes</taxon>
        <taxon>ecological metagenomes</taxon>
    </lineage>
</organism>
<gene>
    <name evidence="1" type="ORF">LCGC14_3125870</name>
</gene>
<feature type="non-terminal residue" evidence="1">
    <location>
        <position position="1"/>
    </location>
</feature>